<feature type="region of interest" description="Disordered" evidence="1">
    <location>
        <begin position="326"/>
        <end position="351"/>
    </location>
</feature>
<sequence>MIGGGWRRGGEERATDGESATAGHSKRRSGKSVLSEELYQGVYMAANSIQEGILWIQALENKMVAIGCRGDSADHKNLLELKSGMSELLDNLLRVAESETQRKVRAQQTACWIGNKGKAEKRIRSMKSMDSQIKIAEDAEMEFVDKSSKRTSNQSRSVNKQSKICDGGKSISNRFREQELQAMNELFKELPDNISMSIAASVKNIIEAQAETLMEERAAAFKLGFFSRRFDGLWDSMRQLTSTELKFLAISMFTCDESFVRCCSTLKSISAVIDRLGDWVPELTGVIRRVKKDEAILIRDVDVVMRQNKEDEDVLTRDGDVVMRQNEEDEDVLARDEDEDEEEEEEEEDVRTYEVEKKAEEFYFAAYRRYWERTHGNGCNFEDPTLFSPMQFTHYMPGNAGQTIKDAKFLRTLQIYSIKVAETKGIPLEWPLNVYGVVAARDVVDHRRNHLFLRTRDNCQILTEENPFLHLTGPSRAIMSGDTVMIEVQLQLKGTVQSEDAVLIGKAFTYDDDDDDDDDGDSHLQGLCTMVLSCEHLEQSVQATILSVCAVQGSLPWGNGIVCLALSEDKTKVSVTGSPKHVLLFDSQAGTMPEDEECYLELSRNVVSVKSTGELTIFMKAGELSGSVVFTPQSSNVSQGRCNLGNCLVEVTVAWSLLVESQHLVKLRGSIEPYGNKLSTCMPCMKLVEDAC</sequence>
<dbReference type="Gramene" id="TraesJAG2D03G01284250.1">
    <property type="protein sequence ID" value="TraesJAG2D03G01284250.1"/>
    <property type="gene ID" value="TraesJAG2D03G01284250"/>
</dbReference>
<dbReference type="Gramene" id="TraesJUL2D03G01286560.1">
    <property type="protein sequence ID" value="TraesJUL2D03G01286560.1"/>
    <property type="gene ID" value="TraesJUL2D03G01286560"/>
</dbReference>
<dbReference type="Gramene" id="TraesROB_scaffold_081063_01G000100.1">
    <property type="protein sequence ID" value="TraesROB_scaffold_081063_01G000100.1"/>
    <property type="gene ID" value="TraesROB_scaffold_081063_01G000100"/>
</dbReference>
<dbReference type="Gramene" id="TraesARI2D03G01295040.1">
    <property type="protein sequence ID" value="TraesARI2D03G01295040.1"/>
    <property type="gene ID" value="TraesARI2D03G01295040"/>
</dbReference>
<dbReference type="Gramene" id="TraesRN2D0101147900.1">
    <property type="protein sequence ID" value="TraesRN2D0101147900.1"/>
    <property type="gene ID" value="TraesRN2D0101147900"/>
</dbReference>
<dbReference type="PANTHER" id="PTHR33065:SF59">
    <property type="entry name" value="DUF6598 DOMAIN-CONTAINING PROTEIN"/>
    <property type="match status" value="1"/>
</dbReference>
<proteinExistence type="predicted"/>
<evidence type="ECO:0000313" key="4">
    <source>
        <dbReference type="Proteomes" id="UP000280104"/>
    </source>
</evidence>
<feature type="compositionally biased region" description="Acidic residues" evidence="1">
    <location>
        <begin position="327"/>
        <end position="349"/>
    </location>
</feature>
<dbReference type="Proteomes" id="UP000280104">
    <property type="component" value="Chromosome II"/>
</dbReference>
<dbReference type="Gramene" id="TraesCAD_scaffold_014038_01G000100.1">
    <property type="protein sequence ID" value="TraesCAD_scaffold_014038_01G000100.1"/>
    <property type="gene ID" value="TraesCAD_scaffold_014038_01G000100"/>
</dbReference>
<evidence type="ECO:0000259" key="2">
    <source>
        <dbReference type="Pfam" id="PF20241"/>
    </source>
</evidence>
<accession>A0A7H4LP22</accession>
<dbReference type="InterPro" id="IPR046533">
    <property type="entry name" value="DUF6598"/>
</dbReference>
<protein>
    <recommendedName>
        <fullName evidence="2">DUF6598 domain-containing protein</fullName>
    </recommendedName>
</protein>
<dbReference type="Gramene" id="TraesCLE_scaffold_088088_01G000100.1">
    <property type="protein sequence ID" value="TraesCLE_scaffold_088088_01G000100.1"/>
    <property type="gene ID" value="TraesCLE_scaffold_088088_01G000100"/>
</dbReference>
<dbReference type="AlphaFoldDB" id="A0A7H4LP22"/>
<dbReference type="EMBL" id="LS480641">
    <property type="protein sequence ID" value="SPT20361.1"/>
    <property type="molecule type" value="Genomic_DNA"/>
</dbReference>
<feature type="domain" description="DUF6598" evidence="2">
    <location>
        <begin position="412"/>
        <end position="653"/>
    </location>
</feature>
<reference evidence="3 4" key="1">
    <citation type="submission" date="2018-05" db="EMBL/GenBank/DDBJ databases">
        <authorList>
            <person name="Thind KAUR A."/>
        </authorList>
    </citation>
    <scope>NUCLEOTIDE SEQUENCE [LARGE SCALE GENOMIC DNA]</scope>
</reference>
<evidence type="ECO:0000256" key="1">
    <source>
        <dbReference type="SAM" id="MobiDB-lite"/>
    </source>
</evidence>
<feature type="region of interest" description="Disordered" evidence="1">
    <location>
        <begin position="1"/>
        <end position="30"/>
    </location>
</feature>
<organism evidence="3 4">
    <name type="scientific">Triticum aestivum</name>
    <name type="common">Wheat</name>
    <dbReference type="NCBI Taxonomy" id="4565"/>
    <lineage>
        <taxon>Eukaryota</taxon>
        <taxon>Viridiplantae</taxon>
        <taxon>Streptophyta</taxon>
        <taxon>Embryophyta</taxon>
        <taxon>Tracheophyta</taxon>
        <taxon>Spermatophyta</taxon>
        <taxon>Magnoliopsida</taxon>
        <taxon>Liliopsida</taxon>
        <taxon>Poales</taxon>
        <taxon>Poaceae</taxon>
        <taxon>BOP clade</taxon>
        <taxon>Pooideae</taxon>
        <taxon>Triticodae</taxon>
        <taxon>Triticeae</taxon>
        <taxon>Triticinae</taxon>
        <taxon>Triticum</taxon>
    </lineage>
</organism>
<gene>
    <name evidence="3" type="ORF">CAMPLR22A2D_LOCUS4992</name>
</gene>
<dbReference type="Gramene" id="TraesSYM2D03G01293630.1">
    <property type="protein sequence ID" value="TraesSYM2D03G01293630.1"/>
    <property type="gene ID" value="TraesSYM2D03G01293630"/>
</dbReference>
<dbReference type="PANTHER" id="PTHR33065">
    <property type="entry name" value="OS07G0486400 PROTEIN"/>
    <property type="match status" value="1"/>
</dbReference>
<name>A0A7H4LP22_WHEAT</name>
<evidence type="ECO:0000313" key="3">
    <source>
        <dbReference type="EMBL" id="SPT20361.1"/>
    </source>
</evidence>
<dbReference type="Pfam" id="PF20241">
    <property type="entry name" value="DUF6598"/>
    <property type="match status" value="1"/>
</dbReference>